<protein>
    <submittedName>
        <fullName evidence="3">IS1182 family transposase</fullName>
    </submittedName>
</protein>
<name>A0ABW1F9Q3_9ACTN</name>
<dbReference type="PANTHER" id="PTHR35604">
    <property type="entry name" value="TRANSPOSASE INSH FOR INSERTION SEQUENCE ELEMENT IS5A-RELATED"/>
    <property type="match status" value="1"/>
</dbReference>
<evidence type="ECO:0000313" key="4">
    <source>
        <dbReference type="Proteomes" id="UP001596067"/>
    </source>
</evidence>
<keyword evidence="4" id="KW-1185">Reference proteome</keyword>
<evidence type="ECO:0000313" key="3">
    <source>
        <dbReference type="EMBL" id="MFC5891152.1"/>
    </source>
</evidence>
<proteinExistence type="predicted"/>
<feature type="domain" description="Transposase InsH N-terminal" evidence="1">
    <location>
        <begin position="19"/>
        <end position="112"/>
    </location>
</feature>
<sequence>MGEWAGELVGPDVWETCRELIPAGSVFAFLAEHREALFPGSMFADMYPSRNGRPSMPPQVLAATVVLQSLHGLSDFETVQQLRCDLRWKAACGLGLYDTAFDPSLLAYFRRRLQRSPDPNRLFTRVRQVVAATGVLKGRQRRALDSTVLDDAVATQDTVTQLIAAIRRVIRDVPDAGRTAATWCTAHDYTDPGKPRIAWNDERARADLVDALVTDALNLLGRLPERQLDEKAANAVGLLALVAGQDVEVADGSDGRDGRWRIARGTAHDRIVSTVDPEARHIHKTRTRHQEGFRAHAAFEPETGLLTEVELTAGTGAQNHEAAVAQDLLADESETLTILGDTAYGTGDLREALETDGHTPVVKPPPQRPAVPGGFTSDDFHVDTRAATVTCPAGHTKALGRPDAAGARTAQFKKLCTHCPLRERCTRSKTGRALQVHAHYDRLKAARDQASDPTWQAEYRRWRPPVERAIAWLTARGNRRVPYRGVLKNNTWLHNRAAALNLRRLINLGLTRTGHTWTIAPATT</sequence>
<dbReference type="InterPro" id="IPR025668">
    <property type="entry name" value="Tnp_DDE_dom"/>
</dbReference>
<dbReference type="InterPro" id="IPR008490">
    <property type="entry name" value="Transposase_InsH_N"/>
</dbReference>
<comment type="caution">
    <text evidence="3">The sequence shown here is derived from an EMBL/GenBank/DDBJ whole genome shotgun (WGS) entry which is preliminary data.</text>
</comment>
<gene>
    <name evidence="3" type="ORF">ACFP0N_40005</name>
</gene>
<dbReference type="Pfam" id="PF05598">
    <property type="entry name" value="DUF772"/>
    <property type="match status" value="1"/>
</dbReference>
<dbReference type="EMBL" id="JBHSOD010000153">
    <property type="protein sequence ID" value="MFC5891152.1"/>
    <property type="molecule type" value="Genomic_DNA"/>
</dbReference>
<dbReference type="Pfam" id="PF13751">
    <property type="entry name" value="DDE_Tnp_1_6"/>
    <property type="match status" value="1"/>
</dbReference>
<reference evidence="4" key="1">
    <citation type="journal article" date="2019" name="Int. J. Syst. Evol. Microbiol.">
        <title>The Global Catalogue of Microorganisms (GCM) 10K type strain sequencing project: providing services to taxonomists for standard genome sequencing and annotation.</title>
        <authorList>
            <consortium name="The Broad Institute Genomics Platform"/>
            <consortium name="The Broad Institute Genome Sequencing Center for Infectious Disease"/>
            <person name="Wu L."/>
            <person name="Ma J."/>
        </authorList>
    </citation>
    <scope>NUCLEOTIDE SEQUENCE [LARGE SCALE GENOMIC DNA]</scope>
    <source>
        <strain evidence="4">CGMCC 4.1469</strain>
    </source>
</reference>
<dbReference type="RefSeq" id="WP_313767715.1">
    <property type="nucleotide sequence ID" value="NZ_BAAAVH010000128.1"/>
</dbReference>
<dbReference type="Proteomes" id="UP001596067">
    <property type="component" value="Unassembled WGS sequence"/>
</dbReference>
<evidence type="ECO:0000259" key="2">
    <source>
        <dbReference type="Pfam" id="PF13751"/>
    </source>
</evidence>
<dbReference type="PANTHER" id="PTHR35604:SF2">
    <property type="entry name" value="TRANSPOSASE INSH FOR INSERTION SEQUENCE ELEMENT IS5A-RELATED"/>
    <property type="match status" value="1"/>
</dbReference>
<feature type="domain" description="Transposase DDE" evidence="2">
    <location>
        <begin position="390"/>
        <end position="506"/>
    </location>
</feature>
<accession>A0ABW1F9Q3</accession>
<dbReference type="NCBIfam" id="NF033551">
    <property type="entry name" value="transpos_IS1182"/>
    <property type="match status" value="1"/>
</dbReference>
<evidence type="ECO:0000259" key="1">
    <source>
        <dbReference type="Pfam" id="PF05598"/>
    </source>
</evidence>
<organism evidence="3 4">
    <name type="scientific">Kitasatospora aburaviensis</name>
    <dbReference type="NCBI Taxonomy" id="67265"/>
    <lineage>
        <taxon>Bacteria</taxon>
        <taxon>Bacillati</taxon>
        <taxon>Actinomycetota</taxon>
        <taxon>Actinomycetes</taxon>
        <taxon>Kitasatosporales</taxon>
        <taxon>Streptomycetaceae</taxon>
        <taxon>Kitasatospora</taxon>
    </lineage>
</organism>
<dbReference type="InterPro" id="IPR047629">
    <property type="entry name" value="IS1182_transpos"/>
</dbReference>